<dbReference type="EMBL" id="DS547107">
    <property type="protein sequence ID" value="EDR06745.1"/>
    <property type="molecule type" value="Genomic_DNA"/>
</dbReference>
<dbReference type="AlphaFoldDB" id="B0DEW9"/>
<evidence type="ECO:0000313" key="2">
    <source>
        <dbReference type="EMBL" id="EDR06745.1"/>
    </source>
</evidence>
<name>B0DEW9_LACBS</name>
<feature type="region of interest" description="Disordered" evidence="1">
    <location>
        <begin position="131"/>
        <end position="187"/>
    </location>
</feature>
<proteinExistence type="predicted"/>
<keyword evidence="3" id="KW-1185">Reference proteome</keyword>
<dbReference type="HOGENOM" id="CLU_1147355_0_0_1"/>
<feature type="region of interest" description="Disordered" evidence="1">
    <location>
        <begin position="96"/>
        <end position="116"/>
    </location>
</feature>
<evidence type="ECO:0000256" key="1">
    <source>
        <dbReference type="SAM" id="MobiDB-lite"/>
    </source>
</evidence>
<sequence length="242" mass="27236">MDFTIQHMHCQNSAKIVNRTHNSTRHHPSSTTHNQPGMPQHHTKLTTRQRHVTSSGKKMSACNIDATTRTVTTSCANPATWQPNDEQQPIRRLDRHDTTTVRRQHGTTTTQQQYGTTRRLRQMCHVIQMAHMPSPPSTVDSQNPPSGHRNHCHLTASPSPTLSNVTRYDDDDSTRQRPNDNDGDGWPTTMWLAAMTDDDNYGHNTTTKTTTTKTLTTDNAKTMTTREGSLSVRIPSCPLIHV</sequence>
<dbReference type="RefSeq" id="XP_001882592.1">
    <property type="nucleotide sequence ID" value="XM_001882557.1"/>
</dbReference>
<dbReference type="InParanoid" id="B0DEW9"/>
<reference evidence="2 3" key="1">
    <citation type="journal article" date="2008" name="Nature">
        <title>The genome of Laccaria bicolor provides insights into mycorrhizal symbiosis.</title>
        <authorList>
            <person name="Martin F."/>
            <person name="Aerts A."/>
            <person name="Ahren D."/>
            <person name="Brun A."/>
            <person name="Danchin E.G.J."/>
            <person name="Duchaussoy F."/>
            <person name="Gibon J."/>
            <person name="Kohler A."/>
            <person name="Lindquist E."/>
            <person name="Pereda V."/>
            <person name="Salamov A."/>
            <person name="Shapiro H.J."/>
            <person name="Wuyts J."/>
            <person name="Blaudez D."/>
            <person name="Buee M."/>
            <person name="Brokstein P."/>
            <person name="Canbaeck B."/>
            <person name="Cohen D."/>
            <person name="Courty P.E."/>
            <person name="Coutinho P.M."/>
            <person name="Delaruelle C."/>
            <person name="Detter J.C."/>
            <person name="Deveau A."/>
            <person name="DiFazio S."/>
            <person name="Duplessis S."/>
            <person name="Fraissinet-Tachet L."/>
            <person name="Lucic E."/>
            <person name="Frey-Klett P."/>
            <person name="Fourrey C."/>
            <person name="Feussner I."/>
            <person name="Gay G."/>
            <person name="Grimwood J."/>
            <person name="Hoegger P.J."/>
            <person name="Jain P."/>
            <person name="Kilaru S."/>
            <person name="Labbe J."/>
            <person name="Lin Y.C."/>
            <person name="Legue V."/>
            <person name="Le Tacon F."/>
            <person name="Marmeisse R."/>
            <person name="Melayah D."/>
            <person name="Montanini B."/>
            <person name="Muratet M."/>
            <person name="Nehls U."/>
            <person name="Niculita-Hirzel H."/>
            <person name="Oudot-Le Secq M.P."/>
            <person name="Peter M."/>
            <person name="Quesneville H."/>
            <person name="Rajashekar B."/>
            <person name="Reich M."/>
            <person name="Rouhier N."/>
            <person name="Schmutz J."/>
            <person name="Yin T."/>
            <person name="Chalot M."/>
            <person name="Henrissat B."/>
            <person name="Kuees U."/>
            <person name="Lucas S."/>
            <person name="Van de Peer Y."/>
            <person name="Podila G.K."/>
            <person name="Polle A."/>
            <person name="Pukkila P.J."/>
            <person name="Richardson P.M."/>
            <person name="Rouze P."/>
            <person name="Sanders I.R."/>
            <person name="Stajich J.E."/>
            <person name="Tunlid A."/>
            <person name="Tuskan G."/>
            <person name="Grigoriev I.V."/>
        </authorList>
    </citation>
    <scope>NUCLEOTIDE SEQUENCE [LARGE SCALE GENOMIC DNA]</scope>
    <source>
        <strain evidence="3">S238N-H82 / ATCC MYA-4686</strain>
    </source>
</reference>
<dbReference type="KEGG" id="lbc:LACBIDRAFT_328459"/>
<accession>B0DEW9</accession>
<protein>
    <submittedName>
        <fullName evidence="2">Predicted protein</fullName>
    </submittedName>
</protein>
<dbReference type="GeneID" id="6078233"/>
<gene>
    <name evidence="2" type="ORF">LACBIDRAFT_328459</name>
</gene>
<feature type="compositionally biased region" description="Basic residues" evidence="1">
    <location>
        <begin position="41"/>
        <end position="51"/>
    </location>
</feature>
<dbReference type="Proteomes" id="UP000001194">
    <property type="component" value="Unassembled WGS sequence"/>
</dbReference>
<feature type="compositionally biased region" description="Low complexity" evidence="1">
    <location>
        <begin position="106"/>
        <end position="116"/>
    </location>
</feature>
<feature type="region of interest" description="Disordered" evidence="1">
    <location>
        <begin position="21"/>
        <end position="60"/>
    </location>
</feature>
<evidence type="ECO:0000313" key="3">
    <source>
        <dbReference type="Proteomes" id="UP000001194"/>
    </source>
</evidence>
<organism evidence="3">
    <name type="scientific">Laccaria bicolor (strain S238N-H82 / ATCC MYA-4686)</name>
    <name type="common">Bicoloured deceiver</name>
    <name type="synonym">Laccaria laccata var. bicolor</name>
    <dbReference type="NCBI Taxonomy" id="486041"/>
    <lineage>
        <taxon>Eukaryota</taxon>
        <taxon>Fungi</taxon>
        <taxon>Dikarya</taxon>
        <taxon>Basidiomycota</taxon>
        <taxon>Agaricomycotina</taxon>
        <taxon>Agaricomycetes</taxon>
        <taxon>Agaricomycetidae</taxon>
        <taxon>Agaricales</taxon>
        <taxon>Agaricineae</taxon>
        <taxon>Hydnangiaceae</taxon>
        <taxon>Laccaria</taxon>
    </lineage>
</organism>
<feature type="compositionally biased region" description="Polar residues" evidence="1">
    <location>
        <begin position="156"/>
        <end position="166"/>
    </location>
</feature>